<feature type="region of interest" description="Disordered" evidence="6">
    <location>
        <begin position="1"/>
        <end position="23"/>
    </location>
</feature>
<evidence type="ECO:0000256" key="3">
    <source>
        <dbReference type="ARBA" id="ARBA00022692"/>
    </source>
</evidence>
<gene>
    <name evidence="8" type="ORF">SAMN04515672_2581</name>
</gene>
<keyword evidence="5 7" id="KW-0472">Membrane</keyword>
<feature type="transmembrane region" description="Helical" evidence="7">
    <location>
        <begin position="326"/>
        <end position="345"/>
    </location>
</feature>
<evidence type="ECO:0000256" key="6">
    <source>
        <dbReference type="SAM" id="MobiDB-lite"/>
    </source>
</evidence>
<feature type="transmembrane region" description="Helical" evidence="7">
    <location>
        <begin position="141"/>
        <end position="159"/>
    </location>
</feature>
<keyword evidence="9" id="KW-1185">Reference proteome</keyword>
<comment type="subcellular location">
    <subcellularLocation>
        <location evidence="1">Membrane</location>
        <topology evidence="1">Multi-pass membrane protein</topology>
    </subcellularLocation>
</comment>
<dbReference type="OrthoDB" id="330338at2157"/>
<feature type="transmembrane region" description="Helical" evidence="7">
    <location>
        <begin position="107"/>
        <end position="129"/>
    </location>
</feature>
<organism evidence="8 9">
    <name type="scientific">Natronorubrum texcoconense</name>
    <dbReference type="NCBI Taxonomy" id="1095776"/>
    <lineage>
        <taxon>Archaea</taxon>
        <taxon>Methanobacteriati</taxon>
        <taxon>Methanobacteriota</taxon>
        <taxon>Stenosarchaea group</taxon>
        <taxon>Halobacteria</taxon>
        <taxon>Halobacteriales</taxon>
        <taxon>Natrialbaceae</taxon>
        <taxon>Natronorubrum</taxon>
    </lineage>
</organism>
<dbReference type="Proteomes" id="UP000198882">
    <property type="component" value="Unassembled WGS sequence"/>
</dbReference>
<feature type="transmembrane region" description="Helical" evidence="7">
    <location>
        <begin position="33"/>
        <end position="55"/>
    </location>
</feature>
<evidence type="ECO:0000256" key="2">
    <source>
        <dbReference type="ARBA" id="ARBA00008034"/>
    </source>
</evidence>
<dbReference type="PANTHER" id="PTHR30477:SF0">
    <property type="entry name" value="METAL TRANSPORT SYSTEM MEMBRANE PROTEIN TM_0125-RELATED"/>
    <property type="match status" value="1"/>
</dbReference>
<dbReference type="InterPro" id="IPR001626">
    <property type="entry name" value="ABC_TroCD"/>
</dbReference>
<dbReference type="EMBL" id="FNFE01000003">
    <property type="protein sequence ID" value="SDK22367.1"/>
    <property type="molecule type" value="Genomic_DNA"/>
</dbReference>
<feature type="transmembrane region" description="Helical" evidence="7">
    <location>
        <begin position="241"/>
        <end position="263"/>
    </location>
</feature>
<evidence type="ECO:0000313" key="9">
    <source>
        <dbReference type="Proteomes" id="UP000198882"/>
    </source>
</evidence>
<dbReference type="AlphaFoldDB" id="A0A1G9A505"/>
<dbReference type="Pfam" id="PF00950">
    <property type="entry name" value="ABC-3"/>
    <property type="match status" value="1"/>
</dbReference>
<evidence type="ECO:0000256" key="4">
    <source>
        <dbReference type="ARBA" id="ARBA00022989"/>
    </source>
</evidence>
<dbReference type="GO" id="GO:0055085">
    <property type="term" value="P:transmembrane transport"/>
    <property type="evidence" value="ECO:0007669"/>
    <property type="project" value="InterPro"/>
</dbReference>
<evidence type="ECO:0000256" key="1">
    <source>
        <dbReference type="ARBA" id="ARBA00004141"/>
    </source>
</evidence>
<dbReference type="CDD" id="cd06550">
    <property type="entry name" value="TM_ABC_iron-siderophores_like"/>
    <property type="match status" value="1"/>
</dbReference>
<dbReference type="GO" id="GO:0043190">
    <property type="term" value="C:ATP-binding cassette (ABC) transporter complex"/>
    <property type="evidence" value="ECO:0007669"/>
    <property type="project" value="InterPro"/>
</dbReference>
<feature type="transmembrane region" description="Helical" evidence="7">
    <location>
        <begin position="283"/>
        <end position="314"/>
    </location>
</feature>
<keyword evidence="3 7" id="KW-0812">Transmembrane</keyword>
<reference evidence="9" key="1">
    <citation type="submission" date="2016-10" db="EMBL/GenBank/DDBJ databases">
        <authorList>
            <person name="Varghese N."/>
            <person name="Submissions S."/>
        </authorList>
    </citation>
    <scope>NUCLEOTIDE SEQUENCE [LARGE SCALE GENOMIC DNA]</scope>
    <source>
        <strain evidence="9">B4,CECT 8067,JCM 17497</strain>
    </source>
</reference>
<dbReference type="Gene3D" id="1.10.3470.10">
    <property type="entry name" value="ABC transporter involved in vitamin B12 uptake, BtuC"/>
    <property type="match status" value="1"/>
</dbReference>
<dbReference type="InterPro" id="IPR037294">
    <property type="entry name" value="ABC_BtuC-like"/>
</dbReference>
<dbReference type="STRING" id="1095776.SAMN04515672_2581"/>
<protein>
    <submittedName>
        <fullName evidence="8">Zinc transport system permease protein</fullName>
    </submittedName>
</protein>
<accession>A0A1G9A505</accession>
<dbReference type="RefSeq" id="WP_090306963.1">
    <property type="nucleotide sequence ID" value="NZ_FNFE01000003.1"/>
</dbReference>
<dbReference type="SUPFAM" id="SSF81345">
    <property type="entry name" value="ABC transporter involved in vitamin B12 uptake, BtuC"/>
    <property type="match status" value="1"/>
</dbReference>
<evidence type="ECO:0000256" key="5">
    <source>
        <dbReference type="ARBA" id="ARBA00023136"/>
    </source>
</evidence>
<keyword evidence="4 7" id="KW-1133">Transmembrane helix</keyword>
<comment type="similarity">
    <text evidence="2">Belongs to the ABC-3 integral membrane protein family.</text>
</comment>
<feature type="transmembrane region" description="Helical" evidence="7">
    <location>
        <begin position="190"/>
        <end position="210"/>
    </location>
</feature>
<feature type="transmembrane region" description="Helical" evidence="7">
    <location>
        <begin position="165"/>
        <end position="183"/>
    </location>
</feature>
<evidence type="ECO:0000313" key="8">
    <source>
        <dbReference type="EMBL" id="SDK22367.1"/>
    </source>
</evidence>
<proteinExistence type="inferred from homology"/>
<feature type="transmembrane region" description="Helical" evidence="7">
    <location>
        <begin position="351"/>
        <end position="369"/>
    </location>
</feature>
<name>A0A1G9A505_9EURY</name>
<sequence>MSQPEDTAVDHDVSKTGGSAHVASSDPVRTLELVGIGLVGVLAAVMVGFIALDWLRLYPYADSYPFVESLYSATQIDPVIGQLFDQLMIVGMWMDYYLGTNVFKHPFMWRSIATGVLIGIVAPLVGTYLVHRQMALIGETLAHTAFAGVAVGILVTGFTGFGGSLLFIALIVSVIGALAVQWLTEQTSTFGDVPIAIMLSGSFAVGTLLISWARGTVAVTIDIESFLFGTLAVVTPGGARMMAVLSVAVVAIVAITYKQLLFITFDEQAARVAQFNVRGYNTLLVVMTAVVVVGAMQVLGVILVAGMLVIPVAAASQIASSFRETLYLSILIGQASVLCGFAFAISQSLPSGGSIIVVAIAFYLLAIAVSDRSTSLSMH</sequence>
<dbReference type="PANTHER" id="PTHR30477">
    <property type="entry name" value="ABC-TRANSPORTER METAL-BINDING PROTEIN"/>
    <property type="match status" value="1"/>
</dbReference>
<evidence type="ECO:0000256" key="7">
    <source>
        <dbReference type="SAM" id="Phobius"/>
    </source>
</evidence>